<dbReference type="Pfam" id="PF04854">
    <property type="entry name" value="DUF624"/>
    <property type="match status" value="1"/>
</dbReference>
<feature type="transmembrane region" description="Helical" evidence="1">
    <location>
        <begin position="26"/>
        <end position="48"/>
    </location>
</feature>
<dbReference type="InterPro" id="IPR006938">
    <property type="entry name" value="DUF624"/>
</dbReference>
<keyword evidence="1" id="KW-1133">Transmembrane helix</keyword>
<comment type="caution">
    <text evidence="2">The sequence shown here is derived from an EMBL/GenBank/DDBJ whole genome shotgun (WGS) entry which is preliminary data.</text>
</comment>
<keyword evidence="1" id="KW-0812">Transmembrane</keyword>
<feature type="transmembrane region" description="Helical" evidence="1">
    <location>
        <begin position="177"/>
        <end position="197"/>
    </location>
</feature>
<sequence length="208" mass="23830">MNQIFSIDNRFIQLLNKIFCAAWLNILWFLCCIPVFTIGASTTALYYVSFKLVRNEEGNITKQFFTAFRSNFKKATLIWLPLLGLGILFGIDGYVLYHIRLENVFWTLCGAVLICAGVVYLIVLLNVFPLFARFENTIPATFKNALVMGLRYLFCSILMAVVYFVIYYVIINIFTPFVVFGQGLGALICSWLILPILERLENNKDDVL</sequence>
<feature type="transmembrane region" description="Helical" evidence="1">
    <location>
        <begin position="105"/>
        <end position="131"/>
    </location>
</feature>
<dbReference type="RefSeq" id="WP_118701274.1">
    <property type="nucleotide sequence ID" value="NZ_JACRTP010000004.1"/>
</dbReference>
<protein>
    <submittedName>
        <fullName evidence="2">DUF624 domain-containing protein</fullName>
    </submittedName>
</protein>
<feature type="transmembrane region" description="Helical" evidence="1">
    <location>
        <begin position="152"/>
        <end position="171"/>
    </location>
</feature>
<dbReference type="Proteomes" id="UP000661649">
    <property type="component" value="Unassembled WGS sequence"/>
</dbReference>
<gene>
    <name evidence="2" type="ORF">H8712_10925</name>
</gene>
<evidence type="ECO:0000313" key="2">
    <source>
        <dbReference type="EMBL" id="MBC8629116.1"/>
    </source>
</evidence>
<proteinExistence type="predicted"/>
<feature type="transmembrane region" description="Helical" evidence="1">
    <location>
        <begin position="77"/>
        <end position="99"/>
    </location>
</feature>
<dbReference type="EMBL" id="JACRTP010000004">
    <property type="protein sequence ID" value="MBC8629116.1"/>
    <property type="molecule type" value="Genomic_DNA"/>
</dbReference>
<organism evidence="2 3">
    <name type="scientific">Blautia stercoris</name>
    <dbReference type="NCBI Taxonomy" id="871664"/>
    <lineage>
        <taxon>Bacteria</taxon>
        <taxon>Bacillati</taxon>
        <taxon>Bacillota</taxon>
        <taxon>Clostridia</taxon>
        <taxon>Lachnospirales</taxon>
        <taxon>Lachnospiraceae</taxon>
        <taxon>Blautia</taxon>
    </lineage>
</organism>
<reference evidence="2 3" key="1">
    <citation type="submission" date="2020-08" db="EMBL/GenBank/DDBJ databases">
        <title>Genome public.</title>
        <authorList>
            <person name="Liu C."/>
            <person name="Sun Q."/>
        </authorList>
    </citation>
    <scope>NUCLEOTIDE SEQUENCE [LARGE SCALE GENOMIC DNA]</scope>
    <source>
        <strain evidence="2 3">3_YM_SP_D4_24.mj</strain>
    </source>
</reference>
<evidence type="ECO:0000313" key="3">
    <source>
        <dbReference type="Proteomes" id="UP000661649"/>
    </source>
</evidence>
<accession>A0ABR7PE76</accession>
<name>A0ABR7PE76_9FIRM</name>
<keyword evidence="3" id="KW-1185">Reference proteome</keyword>
<evidence type="ECO:0000256" key="1">
    <source>
        <dbReference type="SAM" id="Phobius"/>
    </source>
</evidence>
<keyword evidence="1" id="KW-0472">Membrane</keyword>